<reference evidence="2 3" key="1">
    <citation type="submission" date="2019-10" db="EMBL/GenBank/DDBJ databases">
        <authorList>
            <person name="Palmer J.M."/>
        </authorList>
    </citation>
    <scope>NUCLEOTIDE SEQUENCE [LARGE SCALE GENOMIC DNA]</scope>
    <source>
        <strain evidence="2 3">TWF696</strain>
    </source>
</reference>
<dbReference type="EMBL" id="JAVHNQ010000007">
    <property type="protein sequence ID" value="KAK6341546.1"/>
    <property type="molecule type" value="Genomic_DNA"/>
</dbReference>
<keyword evidence="3" id="KW-1185">Reference proteome</keyword>
<organism evidence="2 3">
    <name type="scientific">Orbilia brochopaga</name>
    <dbReference type="NCBI Taxonomy" id="3140254"/>
    <lineage>
        <taxon>Eukaryota</taxon>
        <taxon>Fungi</taxon>
        <taxon>Dikarya</taxon>
        <taxon>Ascomycota</taxon>
        <taxon>Pezizomycotina</taxon>
        <taxon>Orbiliomycetes</taxon>
        <taxon>Orbiliales</taxon>
        <taxon>Orbiliaceae</taxon>
        <taxon>Orbilia</taxon>
    </lineage>
</organism>
<evidence type="ECO:0000313" key="3">
    <source>
        <dbReference type="Proteomes" id="UP001375240"/>
    </source>
</evidence>
<dbReference type="AlphaFoldDB" id="A0AAV9UKB4"/>
<comment type="caution">
    <text evidence="2">The sequence shown here is derived from an EMBL/GenBank/DDBJ whole genome shotgun (WGS) entry which is preliminary data.</text>
</comment>
<proteinExistence type="predicted"/>
<gene>
    <name evidence="2" type="ORF">TWF696_008618</name>
</gene>
<evidence type="ECO:0000313" key="2">
    <source>
        <dbReference type="EMBL" id="KAK6341546.1"/>
    </source>
</evidence>
<sequence length="289" mass="32715">MPPRRPIRSNSISLTPASTPLTLRRSSRYPETPAYFEPGPVKAKDTQSLQKLELSYTRPNTVQSGTFSNEEIRKALKIPAESFKEFHELLYFVFRYHLTLNELSLQPGPGDARQDFCDVTNLYMAYLSIQCQTDFQPQYFDGPEMAWLLYQVARNVRQEVRAARQQKQDSKAVVPQLILEALMDGTFPRSENFDLEAIAIASEDDNPISQSGQSTPGLASPIRRRDEMVEPEDPMDLAVEENTGGVADRVAPDALVAQQMHNQQHPVPEQVSFPWDLIVLILVYALFIS</sequence>
<feature type="region of interest" description="Disordered" evidence="1">
    <location>
        <begin position="1"/>
        <end position="40"/>
    </location>
</feature>
<evidence type="ECO:0000256" key="1">
    <source>
        <dbReference type="SAM" id="MobiDB-lite"/>
    </source>
</evidence>
<feature type="compositionally biased region" description="Polar residues" evidence="1">
    <location>
        <begin position="8"/>
        <end position="21"/>
    </location>
</feature>
<protein>
    <submittedName>
        <fullName evidence="2">Uncharacterized protein</fullName>
    </submittedName>
</protein>
<name>A0AAV9UKB4_9PEZI</name>
<accession>A0AAV9UKB4</accession>
<dbReference type="Proteomes" id="UP001375240">
    <property type="component" value="Unassembled WGS sequence"/>
</dbReference>